<dbReference type="Proteomes" id="UP000092666">
    <property type="component" value="Unassembled WGS sequence"/>
</dbReference>
<feature type="compositionally biased region" description="Low complexity" evidence="2">
    <location>
        <begin position="151"/>
        <end position="161"/>
    </location>
</feature>
<evidence type="ECO:0000256" key="2">
    <source>
        <dbReference type="SAM" id="MobiDB-lite"/>
    </source>
</evidence>
<organism evidence="3 4">
    <name type="scientific">Kwoniella heveanensis BCC8398</name>
    <dbReference type="NCBI Taxonomy" id="1296120"/>
    <lineage>
        <taxon>Eukaryota</taxon>
        <taxon>Fungi</taxon>
        <taxon>Dikarya</taxon>
        <taxon>Basidiomycota</taxon>
        <taxon>Agaricomycotina</taxon>
        <taxon>Tremellomycetes</taxon>
        <taxon>Tremellales</taxon>
        <taxon>Cryptococcaceae</taxon>
        <taxon>Kwoniella</taxon>
    </lineage>
</organism>
<gene>
    <name evidence="3" type="ORF">I316_00112</name>
</gene>
<feature type="coiled-coil region" evidence="1">
    <location>
        <begin position="25"/>
        <end position="52"/>
    </location>
</feature>
<reference evidence="3 4" key="1">
    <citation type="submission" date="2013-07" db="EMBL/GenBank/DDBJ databases">
        <title>The Genome Sequence of Cryptococcus heveanensis BCC8398.</title>
        <authorList>
            <consortium name="The Broad Institute Genome Sequencing Platform"/>
            <person name="Cuomo C."/>
            <person name="Litvintseva A."/>
            <person name="Chen Y."/>
            <person name="Heitman J."/>
            <person name="Sun S."/>
            <person name="Springer D."/>
            <person name="Dromer F."/>
            <person name="Young S.K."/>
            <person name="Zeng Q."/>
            <person name="Gargeya S."/>
            <person name="Fitzgerald M."/>
            <person name="Abouelleil A."/>
            <person name="Alvarado L."/>
            <person name="Berlin A.M."/>
            <person name="Chapman S.B."/>
            <person name="Dewar J."/>
            <person name="Goldberg J."/>
            <person name="Griggs A."/>
            <person name="Gujja S."/>
            <person name="Hansen M."/>
            <person name="Howarth C."/>
            <person name="Imamovic A."/>
            <person name="Larimer J."/>
            <person name="McCowan C."/>
            <person name="Murphy C."/>
            <person name="Pearson M."/>
            <person name="Priest M."/>
            <person name="Roberts A."/>
            <person name="Saif S."/>
            <person name="Shea T."/>
            <person name="Sykes S."/>
            <person name="Wortman J."/>
            <person name="Nusbaum C."/>
            <person name="Birren B."/>
        </authorList>
    </citation>
    <scope>NUCLEOTIDE SEQUENCE [LARGE SCALE GENOMIC DNA]</scope>
    <source>
        <strain evidence="3 4">BCC8398</strain>
    </source>
</reference>
<reference evidence="4" key="2">
    <citation type="submission" date="2013-12" db="EMBL/GenBank/DDBJ databases">
        <title>Evolution of pathogenesis and genome organization in the Tremellales.</title>
        <authorList>
            <person name="Cuomo C."/>
            <person name="Litvintseva A."/>
            <person name="Heitman J."/>
            <person name="Chen Y."/>
            <person name="Sun S."/>
            <person name="Springer D."/>
            <person name="Dromer F."/>
            <person name="Young S."/>
            <person name="Zeng Q."/>
            <person name="Chapman S."/>
            <person name="Gujja S."/>
            <person name="Saif S."/>
            <person name="Birren B."/>
        </authorList>
    </citation>
    <scope>NUCLEOTIDE SEQUENCE [LARGE SCALE GENOMIC DNA]</scope>
    <source>
        <strain evidence="4">BCC8398</strain>
    </source>
</reference>
<feature type="region of interest" description="Disordered" evidence="2">
    <location>
        <begin position="55"/>
        <end position="93"/>
    </location>
</feature>
<dbReference type="AlphaFoldDB" id="A0A1B9H3Q6"/>
<keyword evidence="1" id="KW-0175">Coiled coil</keyword>
<evidence type="ECO:0000313" key="3">
    <source>
        <dbReference type="EMBL" id="OCF37888.1"/>
    </source>
</evidence>
<sequence>MIYSEPGSYNGTQTTGKLESISQVSSKMDSEIAHKEARLAELEARLAELEAYQANPWDSAHPPSGSSIPDSPDLASLLEARERRFKPKTPFEDFEAEMAAKEARLKAIDEAKQTNQGTNKNTTIKTDTATNTETNADTATNGSTIGGGNTGSSPNTRTSTGASQGVQ</sequence>
<feature type="compositionally biased region" description="Low complexity" evidence="2">
    <location>
        <begin position="62"/>
        <end position="73"/>
    </location>
</feature>
<evidence type="ECO:0000313" key="4">
    <source>
        <dbReference type="Proteomes" id="UP000092666"/>
    </source>
</evidence>
<feature type="region of interest" description="Disordered" evidence="2">
    <location>
        <begin position="108"/>
        <end position="167"/>
    </location>
</feature>
<keyword evidence="4" id="KW-1185">Reference proteome</keyword>
<protein>
    <submittedName>
        <fullName evidence="3">Uncharacterized protein</fullName>
    </submittedName>
</protein>
<accession>A0A1B9H3Q6</accession>
<feature type="compositionally biased region" description="Low complexity" evidence="2">
    <location>
        <begin position="113"/>
        <end position="143"/>
    </location>
</feature>
<evidence type="ECO:0000256" key="1">
    <source>
        <dbReference type="SAM" id="Coils"/>
    </source>
</evidence>
<dbReference type="EMBL" id="KI669492">
    <property type="protein sequence ID" value="OCF37888.1"/>
    <property type="molecule type" value="Genomic_DNA"/>
</dbReference>
<feature type="region of interest" description="Disordered" evidence="2">
    <location>
        <begin position="1"/>
        <end position="23"/>
    </location>
</feature>
<feature type="compositionally biased region" description="Polar residues" evidence="2">
    <location>
        <begin position="7"/>
        <end position="23"/>
    </location>
</feature>
<name>A0A1B9H3Q6_9TREE</name>
<proteinExistence type="predicted"/>